<dbReference type="Proteomes" id="UP001209570">
    <property type="component" value="Unassembled WGS sequence"/>
</dbReference>
<reference evidence="1" key="1">
    <citation type="submission" date="2021-12" db="EMBL/GenBank/DDBJ databases">
        <title>Prjna785345.</title>
        <authorList>
            <person name="Rujirawat T."/>
            <person name="Krajaejun T."/>
        </authorList>
    </citation>
    <scope>NUCLEOTIDE SEQUENCE</scope>
    <source>
        <strain evidence="1">Pi057C3</strain>
    </source>
</reference>
<sequence>MNPHSDPSTALQRIDRSLATQRVSWTRVAVTVMSYALLLSDTIRTGLTYAPFSKFPSQDVDTVKHFTPGDYPVVHATLANATAPTATLPLWLYKQDTTSIVMRGVVELLGVRGWSPCLLYDGSGCGTAEDVLPVSDVFQMIDALIDSVRVHSSLDSAQPPGRLTLRITSMWIDRLNDVVLPAVFRRTIKKNGRVAFLELPRDAGVSLCRPPFEFLACQDVWSATKAKANQQAQHGLAVITRRLPALTRAYPNDTLETVILEGSDDYSRGAFLYLGRSYRDLVMLTRVRRCDELSCTTIAVDDVRFEDGRLATSVADWTGILRLLRGTGQVYMWLRILLLLGGAFCMADGNTAEDNHADTALFWTRVTSLHHWRRTLHVFFLIPSQVVVYGSWFPIACYTLAHLMDCLAIQEVLYIHFISLQGLYNLRVDEVVAIGMVSLRSMWTISCCAHVLERLVAWRAGPNRQDVTGMPEFFVHVSSALVVFAQMRVRSWRNTKNLEVIEVPWSTALAHLRASTPRRLRDTVLSQLAVGVSIDTQFVALSLLIFSTTVIAFRPLQALFPRWLRYRPVMLSTSTVPLSAGTLWPTDAFVVSWYGAIVSRVSPVAKPPAGPDAALISAAAAAAAAAATANASPKTSTFRQGVLASVGAIMERVVYDGASHTLRAVPVLRRTPQDEALVALMNVAAMTDPLSLLRLRSSRQTLVALLVNSSGSRSVLLPWPVTPARALELQGLRLCAIISVCDVPWSFLVQCG</sequence>
<accession>A0AAD5LAU4</accession>
<organism evidence="1 2">
    <name type="scientific">Pythium insidiosum</name>
    <name type="common">Pythiosis disease agent</name>
    <dbReference type="NCBI Taxonomy" id="114742"/>
    <lineage>
        <taxon>Eukaryota</taxon>
        <taxon>Sar</taxon>
        <taxon>Stramenopiles</taxon>
        <taxon>Oomycota</taxon>
        <taxon>Peronosporomycetes</taxon>
        <taxon>Pythiales</taxon>
        <taxon>Pythiaceae</taxon>
        <taxon>Pythium</taxon>
    </lineage>
</organism>
<protein>
    <submittedName>
        <fullName evidence="1">Uncharacterized protein</fullName>
    </submittedName>
</protein>
<evidence type="ECO:0000313" key="1">
    <source>
        <dbReference type="EMBL" id="KAJ0394736.1"/>
    </source>
</evidence>
<dbReference type="EMBL" id="JAKCXM010000388">
    <property type="protein sequence ID" value="KAJ0394736.1"/>
    <property type="molecule type" value="Genomic_DNA"/>
</dbReference>
<comment type="caution">
    <text evidence="1">The sequence shown here is derived from an EMBL/GenBank/DDBJ whole genome shotgun (WGS) entry which is preliminary data.</text>
</comment>
<evidence type="ECO:0000313" key="2">
    <source>
        <dbReference type="Proteomes" id="UP001209570"/>
    </source>
</evidence>
<proteinExistence type="predicted"/>
<name>A0AAD5LAU4_PYTIN</name>
<keyword evidence="2" id="KW-1185">Reference proteome</keyword>
<gene>
    <name evidence="1" type="ORF">P43SY_003766</name>
</gene>
<dbReference type="AlphaFoldDB" id="A0AAD5LAU4"/>